<dbReference type="PANTHER" id="PTHR34281">
    <property type="entry name" value="PROTEIN EARLY FLOWERING 3"/>
    <property type="match status" value="1"/>
</dbReference>
<protein>
    <submittedName>
        <fullName evidence="2">Hydroxyproline-rich glycoprotein family protein</fullName>
    </submittedName>
</protein>
<dbReference type="PANTHER" id="PTHR34281:SF2">
    <property type="entry name" value="PROTEIN EARLY FLOWERING 3"/>
    <property type="match status" value="1"/>
</dbReference>
<feature type="region of interest" description="Disordered" evidence="1">
    <location>
        <begin position="594"/>
        <end position="616"/>
    </location>
</feature>
<feature type="compositionally biased region" description="Basic and acidic residues" evidence="1">
    <location>
        <begin position="467"/>
        <end position="478"/>
    </location>
</feature>
<feature type="region of interest" description="Disordered" evidence="1">
    <location>
        <begin position="640"/>
        <end position="685"/>
    </location>
</feature>
<dbReference type="InterPro" id="IPR039319">
    <property type="entry name" value="ELF3-like"/>
</dbReference>
<feature type="compositionally biased region" description="Polar residues" evidence="1">
    <location>
        <begin position="455"/>
        <end position="465"/>
    </location>
</feature>
<feature type="region of interest" description="Disordered" evidence="1">
    <location>
        <begin position="94"/>
        <end position="126"/>
    </location>
</feature>
<feature type="region of interest" description="Disordered" evidence="1">
    <location>
        <begin position="218"/>
        <end position="250"/>
    </location>
</feature>
<sequence length="751" mass="81918">MTRGGGKEELGKVMGPLFPRLHVSDAGKGGGPRAPPRNKMALYEQLTVPSNRFSCPAASARAAGASLVPSTSAAQVYGYDRTLFQPFDVPLNEPARSSEKFKGNSINGQSNSTRRESLRMSSQTKSKDVCASKSIAECTSQHRVGNTIKSSGKKVVNDDEFMVPSICSSRFYRYSTQEHADKSKPQSATNPHRSPSAVSKSSAKCYSTVNKHLDRINEADMRLMNSPKVKEKEAGQGSKGVEVNEKNSSIQASEKFKDKYAKLCEMRNKVSNINRSDNNSRQPTSVNGKSTEAKNPTATRNPSSCKPCTDVDSSNWNSNLLERRPREGGAKRKREHHNGEQNDDLSDSSVECIPGWELSPDEIVGAIGPKHFWKARRAIQNQQRVFAVQVFELHKLIKVQKLIAASPHLLIEGDPVLGNALMGKRNKLPKGNLKVQTLSITNKDDIQPTLEQPELSKQNTEGNPSHHSRDDGLSDNHHDQAAANETFTSNPPAIPVAPDNKQNNWCMNPPQNQWLVPVMSPSEGLVYKPYAGPCPPVANLLTPFYANCTPLRLPSTPYGVPMPHQPQHMVPPGAPAMHMNYFPPFSMPVMNPGTPASAVEQGSHAAAPQPHGHMEQQSLISCNMSHPSGIWRFLASRDSEPQASSASSPFDRLQAQGDGSGPVSFFPTASVLNAQPQPSSGGRDQQNHVIRVVPRNAQTASVPNAQPQPSSGGQDQQNHVIRVVPHNAQTASESAARIFRSIQMERKQNDS</sequence>
<feature type="compositionally biased region" description="Polar residues" evidence="1">
    <location>
        <begin position="271"/>
        <end position="320"/>
    </location>
</feature>
<feature type="region of interest" description="Disordered" evidence="1">
    <location>
        <begin position="444"/>
        <end position="478"/>
    </location>
</feature>
<proteinExistence type="predicted"/>
<name>A0A059PZM3_9POAL</name>
<dbReference type="GO" id="GO:2000028">
    <property type="term" value="P:regulation of photoperiodism, flowering"/>
    <property type="evidence" value="ECO:0007669"/>
    <property type="project" value="InterPro"/>
</dbReference>
<feature type="compositionally biased region" description="Basic and acidic residues" evidence="1">
    <location>
        <begin position="321"/>
        <end position="330"/>
    </location>
</feature>
<accession>A0A059PZM3</accession>
<feature type="region of interest" description="Disordered" evidence="1">
    <location>
        <begin position="1"/>
        <end position="37"/>
    </location>
</feature>
<dbReference type="AlphaFoldDB" id="A0A059PZM3"/>
<gene>
    <name evidence="2" type="ORF">SHCRBa_149_E16_R_140</name>
</gene>
<feature type="compositionally biased region" description="Basic and acidic residues" evidence="1">
    <location>
        <begin position="1"/>
        <end position="11"/>
    </location>
</feature>
<dbReference type="EMBL" id="KF184858">
    <property type="protein sequence ID" value="AGT16064.1"/>
    <property type="molecule type" value="Genomic_DNA"/>
</dbReference>
<feature type="compositionally biased region" description="Low complexity" evidence="1">
    <location>
        <begin position="707"/>
        <end position="717"/>
    </location>
</feature>
<evidence type="ECO:0000256" key="1">
    <source>
        <dbReference type="SAM" id="MobiDB-lite"/>
    </source>
</evidence>
<feature type="region of interest" description="Disordered" evidence="1">
    <location>
        <begin position="177"/>
        <end position="205"/>
    </location>
</feature>
<reference evidence="2" key="1">
    <citation type="submission" date="2013-05" db="EMBL/GenBank/DDBJ databases">
        <title>Building the sugarcane genome for biotechnology and identifying evolutionary trends.</title>
        <authorList>
            <person name="De Setta N."/>
            <person name="Monteiro-Vitorello C.B."/>
            <person name="Metcalfe C.J."/>
            <person name="Cruz G.M.Q."/>
            <person name="Del Bem L.E."/>
            <person name="Vicentini R."/>
            <person name="Nogueira F.T.S."/>
            <person name="Campos R.A."/>
            <person name="Nunes S.L."/>
            <person name="Turrini P.C.G."/>
            <person name="Vieira A.P."/>
            <person name="Cruz E.A.O."/>
            <person name="Correa T.C.S."/>
            <person name="Hotta C.T."/>
            <person name="de Mello-Varani A."/>
            <person name="Vautrin S."/>
            <person name="Trindade A.S."/>
            <person name="Vilela M.M."/>
            <person name="Horta C.L."/>
            <person name="Sato P.M."/>
            <person name="de Andrade R.F."/>
            <person name="Nishiyama M.Y."/>
            <person name="Cardoso-Silva C.B."/>
            <person name="Scortecci K.C."/>
            <person name="Garcia A.A.F."/>
            <person name="Carneiro M.S."/>
            <person name="Kim C."/>
            <person name="Paterson A.H."/>
            <person name="Berges H."/>
            <person name="D'Hont A."/>
            <person name="de-Souza A.P."/>
            <person name="Souza G.M."/>
            <person name="Vincentz M."/>
            <person name="Kitajima J.P."/>
            <person name="Van Sluys M.-A."/>
        </authorList>
    </citation>
    <scope>NUCLEOTIDE SEQUENCE</scope>
</reference>
<feature type="compositionally biased region" description="Polar residues" evidence="1">
    <location>
        <begin position="185"/>
        <end position="205"/>
    </location>
</feature>
<feature type="region of interest" description="Disordered" evidence="1">
    <location>
        <begin position="271"/>
        <end position="349"/>
    </location>
</feature>
<organism evidence="2">
    <name type="scientific">Saccharum hybrid cultivar R570</name>
    <dbReference type="NCBI Taxonomy" id="131158"/>
    <lineage>
        <taxon>Eukaryota</taxon>
        <taxon>Viridiplantae</taxon>
        <taxon>Streptophyta</taxon>
        <taxon>Embryophyta</taxon>
        <taxon>Tracheophyta</taxon>
        <taxon>Spermatophyta</taxon>
        <taxon>Magnoliopsida</taxon>
        <taxon>Liliopsida</taxon>
        <taxon>Poales</taxon>
        <taxon>Poaceae</taxon>
        <taxon>PACMAD clade</taxon>
        <taxon>Panicoideae</taxon>
        <taxon>Andropogonodae</taxon>
        <taxon>Andropogoneae</taxon>
        <taxon>Saccharinae</taxon>
        <taxon>Saccharum</taxon>
        <taxon>Saccharum officinarum species complex</taxon>
    </lineage>
</organism>
<evidence type="ECO:0000313" key="2">
    <source>
        <dbReference type="EMBL" id="AGT16064.1"/>
    </source>
</evidence>
<feature type="compositionally biased region" description="Polar residues" evidence="1">
    <location>
        <begin position="670"/>
        <end position="685"/>
    </location>
</feature>
<feature type="region of interest" description="Disordered" evidence="1">
    <location>
        <begin position="698"/>
        <end position="751"/>
    </location>
</feature>